<evidence type="ECO:0000313" key="3">
    <source>
        <dbReference type="Proteomes" id="UP000241502"/>
    </source>
</evidence>
<reference evidence="2" key="1">
    <citation type="submission" date="2018-02" db="EMBL/GenBank/DDBJ databases">
        <authorList>
            <person name="Miller M."/>
            <person name="Deiulio A."/>
            <person name="Douthitt C."/>
            <person name="McMahon J."/>
            <person name="Holland C."/>
            <person name="Wiersma-Koch H."/>
            <person name="Turechek W."/>
            <person name="D'Elia T."/>
        </authorList>
    </citation>
    <scope>NUCLEOTIDE SEQUENCE [LARGE SCALE GENOMIC DNA]</scope>
</reference>
<feature type="region of interest" description="Disordered" evidence="1">
    <location>
        <begin position="1"/>
        <end position="32"/>
    </location>
</feature>
<dbReference type="Proteomes" id="UP000241502">
    <property type="component" value="Segment"/>
</dbReference>
<keyword evidence="3" id="KW-1185">Reference proteome</keyword>
<feature type="compositionally biased region" description="Basic and acidic residues" evidence="1">
    <location>
        <begin position="7"/>
        <end position="23"/>
    </location>
</feature>
<gene>
    <name evidence="2" type="ORF">RIVERRIDER_8</name>
</gene>
<dbReference type="EMBL" id="MG983743">
    <property type="protein sequence ID" value="AVO23096.1"/>
    <property type="molecule type" value="Genomic_DNA"/>
</dbReference>
<accession>A0A2P1JUR4</accession>
<organism evidence="2 3">
    <name type="scientific">Xanthomonas phage RiverRider</name>
    <dbReference type="NCBI Taxonomy" id="2108116"/>
    <lineage>
        <taxon>Viruses</taxon>
        <taxon>Duplodnaviria</taxon>
        <taxon>Heunggongvirae</taxon>
        <taxon>Uroviricota</taxon>
        <taxon>Caudoviricetes</taxon>
        <taxon>Schitoviridae</taxon>
        <taxon>Riverridervirus</taxon>
        <taxon>Riverridervirus riverrider</taxon>
    </lineage>
</organism>
<proteinExistence type="predicted"/>
<sequence>MSAQISDFERTFGKKDATTEESKSTVTTSNDRQLKPKAQLWINVGYEVDSHDKDGNAVTEFISLPTGIPVDTMDKLPANQRDAYFQKKQQASNKLLDTVIAMGKTLQPGEEKVIGARGSLQIQVRRVKAEAEIVDEGQNSLIVDLVL</sequence>
<evidence type="ECO:0000256" key="1">
    <source>
        <dbReference type="SAM" id="MobiDB-lite"/>
    </source>
</evidence>
<protein>
    <submittedName>
        <fullName evidence="2">Uncharacterized protein</fullName>
    </submittedName>
</protein>
<name>A0A2P1JUR4_9CAUD</name>
<evidence type="ECO:0000313" key="2">
    <source>
        <dbReference type="EMBL" id="AVO23096.1"/>
    </source>
</evidence>